<proteinExistence type="predicted"/>
<feature type="non-terminal residue" evidence="1">
    <location>
        <position position="1"/>
    </location>
</feature>
<keyword evidence="1" id="KW-0503">Monooxygenase</keyword>
<dbReference type="Proteomes" id="UP000886162">
    <property type="component" value="Unassembled WGS sequence"/>
</dbReference>
<dbReference type="GO" id="GO:0004497">
    <property type="term" value="F:monooxygenase activity"/>
    <property type="evidence" value="ECO:0007669"/>
    <property type="project" value="UniProtKB-KW"/>
</dbReference>
<evidence type="ECO:0000313" key="1">
    <source>
        <dbReference type="EMBL" id="HDR47070.1"/>
    </source>
</evidence>
<keyword evidence="1" id="KW-0560">Oxidoreductase</keyword>
<organism evidence="1">
    <name type="scientific">Geoalkalibacter subterraneus</name>
    <dbReference type="NCBI Taxonomy" id="483547"/>
    <lineage>
        <taxon>Bacteria</taxon>
        <taxon>Pseudomonadati</taxon>
        <taxon>Thermodesulfobacteriota</taxon>
        <taxon>Desulfuromonadia</taxon>
        <taxon>Desulfuromonadales</taxon>
        <taxon>Geoalkalibacteraceae</taxon>
        <taxon>Geoalkalibacter</taxon>
    </lineage>
</organism>
<comment type="caution">
    <text evidence="1">The sequence shown here is derived from an EMBL/GenBank/DDBJ whole genome shotgun (WGS) entry which is preliminary data.</text>
</comment>
<dbReference type="EMBL" id="DSDO01000355">
    <property type="protein sequence ID" value="HDR47070.1"/>
    <property type="molecule type" value="Genomic_DNA"/>
</dbReference>
<reference evidence="1" key="1">
    <citation type="journal article" date="2020" name="mSystems">
        <title>Genome- and Community-Level Interaction Insights into Carbon Utilization and Element Cycling Functions of Hydrothermarchaeota in Hydrothermal Sediment.</title>
        <authorList>
            <person name="Zhou Z."/>
            <person name="Liu Y."/>
            <person name="Xu W."/>
            <person name="Pan J."/>
            <person name="Luo Z.H."/>
            <person name="Li M."/>
        </authorList>
    </citation>
    <scope>NUCLEOTIDE SEQUENCE [LARGE SCALE GENOMIC DNA]</scope>
    <source>
        <strain evidence="1">SpSt-1220</strain>
    </source>
</reference>
<protein>
    <submittedName>
        <fullName evidence="1">Nitronate monooxygenase</fullName>
    </submittedName>
</protein>
<dbReference type="AlphaFoldDB" id="A0A831LSL7"/>
<sequence length="57" mass="6139">FCIVHALDRAQRGDVDTGLVFCGTNAWKADRITTVQAIFDELFDQADGVPISQAANG</sequence>
<accession>A0A831LSL7</accession>
<gene>
    <name evidence="1" type="ORF">ENN94_05145</name>
</gene>
<name>A0A831LSL7_9BACT</name>